<dbReference type="EMBL" id="EAAA01000784">
    <property type="status" value="NOT_ANNOTATED_CDS"/>
    <property type="molecule type" value="Genomic_DNA"/>
</dbReference>
<organism evidence="2 3">
    <name type="scientific">Ciona intestinalis</name>
    <name type="common">Transparent sea squirt</name>
    <name type="synonym">Ascidia intestinalis</name>
    <dbReference type="NCBI Taxonomy" id="7719"/>
    <lineage>
        <taxon>Eukaryota</taxon>
        <taxon>Metazoa</taxon>
        <taxon>Chordata</taxon>
        <taxon>Tunicata</taxon>
        <taxon>Ascidiacea</taxon>
        <taxon>Phlebobranchia</taxon>
        <taxon>Cionidae</taxon>
        <taxon>Ciona</taxon>
    </lineage>
</organism>
<name>H2XNS5_CIOIN</name>
<reference evidence="2" key="4">
    <citation type="submission" date="2025-09" db="UniProtKB">
        <authorList>
            <consortium name="Ensembl"/>
        </authorList>
    </citation>
    <scope>IDENTIFICATION</scope>
</reference>
<dbReference type="Proteomes" id="UP000008144">
    <property type="component" value="Chromosome 11"/>
</dbReference>
<evidence type="ECO:0000256" key="1">
    <source>
        <dbReference type="SAM" id="SignalP"/>
    </source>
</evidence>
<dbReference type="AlphaFoldDB" id="H2XNS5"/>
<reference evidence="3" key="1">
    <citation type="journal article" date="2002" name="Science">
        <title>The draft genome of Ciona intestinalis: insights into chordate and vertebrate origins.</title>
        <authorList>
            <person name="Dehal P."/>
            <person name="Satou Y."/>
            <person name="Campbell R.K."/>
            <person name="Chapman J."/>
            <person name="Degnan B."/>
            <person name="De Tomaso A."/>
            <person name="Davidson B."/>
            <person name="Di Gregorio A."/>
            <person name="Gelpke M."/>
            <person name="Goodstein D.M."/>
            <person name="Harafuji N."/>
            <person name="Hastings K.E."/>
            <person name="Ho I."/>
            <person name="Hotta K."/>
            <person name="Huang W."/>
            <person name="Kawashima T."/>
            <person name="Lemaire P."/>
            <person name="Martinez D."/>
            <person name="Meinertzhagen I.A."/>
            <person name="Necula S."/>
            <person name="Nonaka M."/>
            <person name="Putnam N."/>
            <person name="Rash S."/>
            <person name="Saiga H."/>
            <person name="Satake M."/>
            <person name="Terry A."/>
            <person name="Yamada L."/>
            <person name="Wang H.G."/>
            <person name="Awazu S."/>
            <person name="Azumi K."/>
            <person name="Boore J."/>
            <person name="Branno M."/>
            <person name="Chin-Bow S."/>
            <person name="DeSantis R."/>
            <person name="Doyle S."/>
            <person name="Francino P."/>
            <person name="Keys D.N."/>
            <person name="Haga S."/>
            <person name="Hayashi H."/>
            <person name="Hino K."/>
            <person name="Imai K.S."/>
            <person name="Inaba K."/>
            <person name="Kano S."/>
            <person name="Kobayashi K."/>
            <person name="Kobayashi M."/>
            <person name="Lee B.I."/>
            <person name="Makabe K.W."/>
            <person name="Manohar C."/>
            <person name="Matassi G."/>
            <person name="Medina M."/>
            <person name="Mochizuki Y."/>
            <person name="Mount S."/>
            <person name="Morishita T."/>
            <person name="Miura S."/>
            <person name="Nakayama A."/>
            <person name="Nishizaka S."/>
            <person name="Nomoto H."/>
            <person name="Ohta F."/>
            <person name="Oishi K."/>
            <person name="Rigoutsos I."/>
            <person name="Sano M."/>
            <person name="Sasaki A."/>
            <person name="Sasakura Y."/>
            <person name="Shoguchi E."/>
            <person name="Shin-i T."/>
            <person name="Spagnuolo A."/>
            <person name="Stainier D."/>
            <person name="Suzuki M.M."/>
            <person name="Tassy O."/>
            <person name="Takatori N."/>
            <person name="Tokuoka M."/>
            <person name="Yagi K."/>
            <person name="Yoshizaki F."/>
            <person name="Wada S."/>
            <person name="Zhang C."/>
            <person name="Hyatt P.D."/>
            <person name="Larimer F."/>
            <person name="Detter C."/>
            <person name="Doggett N."/>
            <person name="Glavina T."/>
            <person name="Hawkins T."/>
            <person name="Richardson P."/>
            <person name="Lucas S."/>
            <person name="Kohara Y."/>
            <person name="Levine M."/>
            <person name="Satoh N."/>
            <person name="Rokhsar D.S."/>
        </authorList>
    </citation>
    <scope>NUCLEOTIDE SEQUENCE [LARGE SCALE GENOMIC DNA]</scope>
</reference>
<evidence type="ECO:0000313" key="3">
    <source>
        <dbReference type="Proteomes" id="UP000008144"/>
    </source>
</evidence>
<reference evidence="2" key="3">
    <citation type="submission" date="2025-08" db="UniProtKB">
        <authorList>
            <consortium name="Ensembl"/>
        </authorList>
    </citation>
    <scope>IDENTIFICATION</scope>
</reference>
<dbReference type="HOGENOM" id="CLU_3049613_0_0_1"/>
<protein>
    <submittedName>
        <fullName evidence="2">Uncharacterized protein</fullName>
    </submittedName>
</protein>
<keyword evidence="1" id="KW-0732">Signal</keyword>
<evidence type="ECO:0000313" key="2">
    <source>
        <dbReference type="Ensembl" id="ENSCINP00000031308.1"/>
    </source>
</evidence>
<feature type="signal peptide" evidence="1">
    <location>
        <begin position="1"/>
        <end position="18"/>
    </location>
</feature>
<dbReference type="InParanoid" id="H2XNS5"/>
<proteinExistence type="predicted"/>
<feature type="chain" id="PRO_5003577310" evidence="1">
    <location>
        <begin position="19"/>
        <end position="54"/>
    </location>
</feature>
<dbReference type="Ensembl" id="ENSCINT00000031710.1">
    <property type="protein sequence ID" value="ENSCINP00000031308.1"/>
    <property type="gene ID" value="ENSCING00000019700.1"/>
</dbReference>
<sequence>MLVRIVALRVLYHFITRAVFFLTIPEEAHHKTKYVRGVAGFRLLFQIGHSSKTK</sequence>
<keyword evidence="3" id="KW-1185">Reference proteome</keyword>
<reference evidence="2" key="2">
    <citation type="journal article" date="2008" name="Genome Biol.">
        <title>Improved genome assembly and evidence-based global gene model set for the chordate Ciona intestinalis: new insight into intron and operon populations.</title>
        <authorList>
            <person name="Satou Y."/>
            <person name="Mineta K."/>
            <person name="Ogasawara M."/>
            <person name="Sasakura Y."/>
            <person name="Shoguchi E."/>
            <person name="Ueno K."/>
            <person name="Yamada L."/>
            <person name="Matsumoto J."/>
            <person name="Wasserscheid J."/>
            <person name="Dewar K."/>
            <person name="Wiley G.B."/>
            <person name="Macmil S.L."/>
            <person name="Roe B.A."/>
            <person name="Zeller R.W."/>
            <person name="Hastings K.E."/>
            <person name="Lemaire P."/>
            <person name="Lindquist E."/>
            <person name="Endo T."/>
            <person name="Hotta K."/>
            <person name="Inaba K."/>
        </authorList>
    </citation>
    <scope>NUCLEOTIDE SEQUENCE [LARGE SCALE GENOMIC DNA]</scope>
    <source>
        <strain evidence="2">wild type</strain>
    </source>
</reference>
<accession>H2XNS5</accession>